<dbReference type="Pfam" id="PF07876">
    <property type="entry name" value="Dabb"/>
    <property type="match status" value="1"/>
</dbReference>
<feature type="domain" description="Stress-response A/B barrel" evidence="1">
    <location>
        <begin position="11"/>
        <end position="107"/>
    </location>
</feature>
<evidence type="ECO:0000259" key="1">
    <source>
        <dbReference type="PROSITE" id="PS51502"/>
    </source>
</evidence>
<dbReference type="SMART" id="SM00886">
    <property type="entry name" value="Dabb"/>
    <property type="match status" value="1"/>
</dbReference>
<dbReference type="AlphaFoldDB" id="A0A518F043"/>
<organism evidence="2 3">
    <name type="scientific">Saltatorellus ferox</name>
    <dbReference type="NCBI Taxonomy" id="2528018"/>
    <lineage>
        <taxon>Bacteria</taxon>
        <taxon>Pseudomonadati</taxon>
        <taxon>Planctomycetota</taxon>
        <taxon>Planctomycetia</taxon>
        <taxon>Planctomycetia incertae sedis</taxon>
        <taxon>Saltatorellus</taxon>
    </lineage>
</organism>
<dbReference type="EMBL" id="CP036434">
    <property type="protein sequence ID" value="QDV09703.1"/>
    <property type="molecule type" value="Genomic_DNA"/>
</dbReference>
<dbReference type="Gene3D" id="3.30.70.100">
    <property type="match status" value="1"/>
</dbReference>
<keyword evidence="3" id="KW-1185">Reference proteome</keyword>
<dbReference type="Proteomes" id="UP000320390">
    <property type="component" value="Chromosome"/>
</dbReference>
<evidence type="ECO:0000313" key="2">
    <source>
        <dbReference type="EMBL" id="QDV09703.1"/>
    </source>
</evidence>
<dbReference type="PROSITE" id="PS51502">
    <property type="entry name" value="S_R_A_B_BARREL"/>
    <property type="match status" value="1"/>
</dbReference>
<gene>
    <name evidence="2" type="ORF">Poly30_52620</name>
</gene>
<dbReference type="OrthoDB" id="8114960at2"/>
<protein>
    <submittedName>
        <fullName evidence="2">Stress responsive A/B Barrel Domain protein</fullName>
    </submittedName>
</protein>
<sequence>MESKNPGSARLAHSVFFTLTDASDSACEALMAAAGKFLDGHDGCVSFAVGRRAEQYAREVNDATFHVALNMVFDSVAAHDAYQVAPRHLEFIESQKGNWSEVRVFDSFA</sequence>
<dbReference type="RefSeq" id="WP_145204527.1">
    <property type="nucleotide sequence ID" value="NZ_CP036434.1"/>
</dbReference>
<evidence type="ECO:0000313" key="3">
    <source>
        <dbReference type="Proteomes" id="UP000320390"/>
    </source>
</evidence>
<proteinExistence type="predicted"/>
<accession>A0A518F043</accession>
<name>A0A518F043_9BACT</name>
<reference evidence="2 3" key="1">
    <citation type="submission" date="2019-02" db="EMBL/GenBank/DDBJ databases">
        <title>Deep-cultivation of Planctomycetes and their phenomic and genomic characterization uncovers novel biology.</title>
        <authorList>
            <person name="Wiegand S."/>
            <person name="Jogler M."/>
            <person name="Boedeker C."/>
            <person name="Pinto D."/>
            <person name="Vollmers J."/>
            <person name="Rivas-Marin E."/>
            <person name="Kohn T."/>
            <person name="Peeters S.H."/>
            <person name="Heuer A."/>
            <person name="Rast P."/>
            <person name="Oberbeckmann S."/>
            <person name="Bunk B."/>
            <person name="Jeske O."/>
            <person name="Meyerdierks A."/>
            <person name="Storesund J.E."/>
            <person name="Kallscheuer N."/>
            <person name="Luecker S."/>
            <person name="Lage O.M."/>
            <person name="Pohl T."/>
            <person name="Merkel B.J."/>
            <person name="Hornburger P."/>
            <person name="Mueller R.-W."/>
            <person name="Bruemmer F."/>
            <person name="Labrenz M."/>
            <person name="Spormann A.M."/>
            <person name="Op den Camp H."/>
            <person name="Overmann J."/>
            <person name="Amann R."/>
            <person name="Jetten M.S.M."/>
            <person name="Mascher T."/>
            <person name="Medema M.H."/>
            <person name="Devos D.P."/>
            <person name="Kaster A.-K."/>
            <person name="Ovreas L."/>
            <person name="Rohde M."/>
            <person name="Galperin M.Y."/>
            <person name="Jogler C."/>
        </authorList>
    </citation>
    <scope>NUCLEOTIDE SEQUENCE [LARGE SCALE GENOMIC DNA]</scope>
    <source>
        <strain evidence="2 3">Poly30</strain>
    </source>
</reference>
<dbReference type="InterPro" id="IPR011008">
    <property type="entry name" value="Dimeric_a/b-barrel"/>
</dbReference>
<dbReference type="InterPro" id="IPR013097">
    <property type="entry name" value="Dabb"/>
</dbReference>
<dbReference type="SUPFAM" id="SSF54909">
    <property type="entry name" value="Dimeric alpha+beta barrel"/>
    <property type="match status" value="1"/>
</dbReference>